<dbReference type="InterPro" id="IPR036390">
    <property type="entry name" value="WH_DNA-bd_sf"/>
</dbReference>
<dbReference type="Gene3D" id="1.10.10.10">
    <property type="entry name" value="Winged helix-like DNA-binding domain superfamily/Winged helix DNA-binding domain"/>
    <property type="match status" value="1"/>
</dbReference>
<feature type="transmembrane region" description="Helical" evidence="5">
    <location>
        <begin position="44"/>
        <end position="71"/>
    </location>
</feature>
<dbReference type="GO" id="GO:0005524">
    <property type="term" value="F:ATP binding"/>
    <property type="evidence" value="ECO:0007669"/>
    <property type="project" value="UniProtKB-KW"/>
</dbReference>
<evidence type="ECO:0000313" key="7">
    <source>
        <dbReference type="EMBL" id="EKC59786.1"/>
    </source>
</evidence>
<dbReference type="Gene3D" id="3.40.50.300">
    <property type="entry name" value="P-loop containing nucleotide triphosphate hydrolases"/>
    <property type="match status" value="1"/>
</dbReference>
<evidence type="ECO:0000259" key="6">
    <source>
        <dbReference type="PROSITE" id="PS50901"/>
    </source>
</evidence>
<evidence type="ECO:0000256" key="3">
    <source>
        <dbReference type="ARBA" id="ARBA00022840"/>
    </source>
</evidence>
<dbReference type="EMBL" id="AJWZ01006433">
    <property type="protein sequence ID" value="EKC59786.1"/>
    <property type="molecule type" value="Genomic_DNA"/>
</dbReference>
<evidence type="ECO:0000256" key="2">
    <source>
        <dbReference type="ARBA" id="ARBA00022741"/>
    </source>
</evidence>
<dbReference type="PROSITE" id="PS50901">
    <property type="entry name" value="FTSK"/>
    <property type="match status" value="1"/>
</dbReference>
<dbReference type="Pfam" id="PF01580">
    <property type="entry name" value="FtsK_SpoIIIE"/>
    <property type="match status" value="1"/>
</dbReference>
<keyword evidence="5" id="KW-0472">Membrane</keyword>
<dbReference type="GO" id="GO:0003677">
    <property type="term" value="F:DNA binding"/>
    <property type="evidence" value="ECO:0007669"/>
    <property type="project" value="UniProtKB-KW"/>
</dbReference>
<dbReference type="SUPFAM" id="SSF46785">
    <property type="entry name" value="Winged helix' DNA-binding domain"/>
    <property type="match status" value="1"/>
</dbReference>
<feature type="transmembrane region" description="Helical" evidence="5">
    <location>
        <begin position="136"/>
        <end position="156"/>
    </location>
</feature>
<dbReference type="InterPro" id="IPR027417">
    <property type="entry name" value="P-loop_NTPase"/>
</dbReference>
<proteinExistence type="inferred from homology"/>
<keyword evidence="2" id="KW-0547">Nucleotide-binding</keyword>
<dbReference type="SMART" id="SM00382">
    <property type="entry name" value="AAA"/>
    <property type="match status" value="1"/>
</dbReference>
<dbReference type="PANTHER" id="PTHR22683:SF41">
    <property type="entry name" value="DNA TRANSLOCASE FTSK"/>
    <property type="match status" value="1"/>
</dbReference>
<dbReference type="InterPro" id="IPR003593">
    <property type="entry name" value="AAA+_ATPase"/>
</dbReference>
<dbReference type="InterPro" id="IPR036388">
    <property type="entry name" value="WH-like_DNA-bd_sf"/>
</dbReference>
<dbReference type="Pfam" id="PF17854">
    <property type="entry name" value="FtsK_alpha"/>
    <property type="match status" value="1"/>
</dbReference>
<protein>
    <submittedName>
        <fullName evidence="7">Stage III sporulation protein E</fullName>
    </submittedName>
</protein>
<dbReference type="InterPro" id="IPR002543">
    <property type="entry name" value="FtsK_dom"/>
</dbReference>
<comment type="similarity">
    <text evidence="1">Belongs to the FtsK/SpoIIIE/SftA family.</text>
</comment>
<keyword evidence="3" id="KW-0067">ATP-binding</keyword>
<accession>K1TKL2</accession>
<dbReference type="InterPro" id="IPR018541">
    <property type="entry name" value="Ftsk_gamma"/>
</dbReference>
<comment type="caution">
    <text evidence="7">The sequence shown here is derived from an EMBL/GenBank/DDBJ whole genome shotgun (WGS) entry which is preliminary data.</text>
</comment>
<feature type="domain" description="FtsK" evidence="6">
    <location>
        <begin position="422"/>
        <end position="622"/>
    </location>
</feature>
<evidence type="ECO:0000256" key="5">
    <source>
        <dbReference type="SAM" id="Phobius"/>
    </source>
</evidence>
<dbReference type="SUPFAM" id="SSF52540">
    <property type="entry name" value="P-loop containing nucleoside triphosphate hydrolases"/>
    <property type="match status" value="1"/>
</dbReference>
<dbReference type="InterPro" id="IPR050206">
    <property type="entry name" value="FtsK/SpoIIIE/SftA"/>
</dbReference>
<dbReference type="InterPro" id="IPR041027">
    <property type="entry name" value="FtsK_alpha"/>
</dbReference>
<keyword evidence="5" id="KW-0812">Transmembrane</keyword>
<evidence type="ECO:0000256" key="1">
    <source>
        <dbReference type="ARBA" id="ARBA00006474"/>
    </source>
</evidence>
<feature type="transmembrane region" description="Helical" evidence="5">
    <location>
        <begin position="163"/>
        <end position="182"/>
    </location>
</feature>
<dbReference type="Gene3D" id="3.30.980.40">
    <property type="match status" value="1"/>
</dbReference>
<keyword evidence="4" id="KW-0238">DNA-binding</keyword>
<dbReference type="PANTHER" id="PTHR22683">
    <property type="entry name" value="SPORULATION PROTEIN RELATED"/>
    <property type="match status" value="1"/>
</dbReference>
<organism evidence="7">
    <name type="scientific">human gut metagenome</name>
    <dbReference type="NCBI Taxonomy" id="408170"/>
    <lineage>
        <taxon>unclassified sequences</taxon>
        <taxon>metagenomes</taxon>
        <taxon>organismal metagenomes</taxon>
    </lineage>
</organism>
<feature type="transmembrane region" description="Helical" evidence="5">
    <location>
        <begin position="20"/>
        <end position="38"/>
    </location>
</feature>
<evidence type="ECO:0000256" key="4">
    <source>
        <dbReference type="ARBA" id="ARBA00023125"/>
    </source>
</evidence>
<gene>
    <name evidence="7" type="ORF">OBE_09301</name>
</gene>
<dbReference type="AlphaFoldDB" id="K1TKL2"/>
<feature type="transmembrane region" description="Helical" evidence="5">
    <location>
        <begin position="83"/>
        <end position="101"/>
    </location>
</feature>
<dbReference type="SMART" id="SM00843">
    <property type="entry name" value="Ftsk_gamma"/>
    <property type="match status" value="1"/>
</dbReference>
<reference evidence="7" key="1">
    <citation type="journal article" date="2013" name="Environ. Microbiol.">
        <title>Microbiota from the distal guts of lean and obese adolescents exhibit partial functional redundancy besides clear differences in community structure.</title>
        <authorList>
            <person name="Ferrer M."/>
            <person name="Ruiz A."/>
            <person name="Lanza F."/>
            <person name="Haange S.B."/>
            <person name="Oberbach A."/>
            <person name="Till H."/>
            <person name="Bargiela R."/>
            <person name="Campoy C."/>
            <person name="Segura M.T."/>
            <person name="Richter M."/>
            <person name="von Bergen M."/>
            <person name="Seifert J."/>
            <person name="Suarez A."/>
        </authorList>
    </citation>
    <scope>NUCLEOTIDE SEQUENCE</scope>
</reference>
<keyword evidence="5" id="KW-1133">Transmembrane helix</keyword>
<sequence length="775" mass="86250">MAKKKKKKEKKETFDHKEELIGIALILCSILGIGKYGIVGRAIASFSLFLVGSIYMVLLLVFLVVGLYMIVNREKPDLFTTKLIGIYIAVIGFLVLMHKEFVSQNDGNLMLIFKETMNQLIASFNGIMNTGKIDDVFVVGGGIVGGVFSIIFDKLFSFTGMEIVSCVMIGLGVLLFTGFSVFEFVKEKLNTSKEKMAEKRAHKKEEKANNKIKSDKNLEETMSHVIISNGEDEEEQPDNKKVITSIAELTHKDEAKENNTVKEMSVVEDSDNMVEHVSHSEQNRNYVLPPIDILDKPKKKNKATDNSIIEKNIVTLEQVLKDFKINGKVVEVHVGPTVVQYELEIASGTRVNKITSINREISLALAKKDVRIEAPIPGKNTVGIEFANDTPTPVSFYEIISSKQMQSNMNKKLMVPLGKSIMGDIGVCEINKMPHLLIAGTTGSGKSVCVNGIICSILMRAKPDEVKLMMVDPKVVELSVYNGVPHLLRPVVTDPKQASIALSKMVDEMERRYQVFSESKTKNIEGYNDYIDKENAKITDIEAKKDKMPYIVIIIDELADLMMVAAKEVEDSILRITQKARAAGMHLIVATQRPSTEVITGLIKANIPSRIAFSVGSGIDSRTILDQTGAENLLGKGDMLFLPIGMNSPLRIQGSFITDDEIKRIIDYTVSQQKAQYDDSMMNLEVSNSDKSASQIEDMNQTEEYDDPLYNDIVEFVISTQKASASLLQRKFKLGYNRAARIIDLLEERGIIGPSNGSKPREVLVKLEENVDNQQ</sequence>
<name>K1TKL2_9ZZZZ</name>
<dbReference type="Pfam" id="PF09397">
    <property type="entry name" value="FtsK_gamma"/>
    <property type="match status" value="1"/>
</dbReference>